<gene>
    <name evidence="2" type="ORF">WKI299_LOCUS16117</name>
    <name evidence="3" type="ORF">XDN619_LOCUS17622</name>
</gene>
<dbReference type="Gene3D" id="3.30.40.10">
    <property type="entry name" value="Zinc/RING finger domain, C3HC4 (zinc finger)"/>
    <property type="match status" value="1"/>
</dbReference>
<dbReference type="EMBL" id="CAJNRF010006376">
    <property type="protein sequence ID" value="CAF2080492.1"/>
    <property type="molecule type" value="Genomic_DNA"/>
</dbReference>
<evidence type="ECO:0000256" key="1">
    <source>
        <dbReference type="SAM" id="MobiDB-lite"/>
    </source>
</evidence>
<sequence length="103" mass="11131">MCMKSLDDVCKLNNKLVVNENSETKPIQSNDESKSLSQATTSSLSKNTSANIATNLCIVCSTSRRMLVFVPCGHFAVCIPCGHGLELCTTCGSNIKALLRIYD</sequence>
<comment type="caution">
    <text evidence="3">The sequence shown here is derived from an EMBL/GenBank/DDBJ whole genome shotgun (WGS) entry which is preliminary data.</text>
</comment>
<dbReference type="InterPro" id="IPR013083">
    <property type="entry name" value="Znf_RING/FYVE/PHD"/>
</dbReference>
<organism evidence="3 4">
    <name type="scientific">Rotaria magnacalcarata</name>
    <dbReference type="NCBI Taxonomy" id="392030"/>
    <lineage>
        <taxon>Eukaryota</taxon>
        <taxon>Metazoa</taxon>
        <taxon>Spiralia</taxon>
        <taxon>Gnathifera</taxon>
        <taxon>Rotifera</taxon>
        <taxon>Eurotatoria</taxon>
        <taxon>Bdelloidea</taxon>
        <taxon>Philodinida</taxon>
        <taxon>Philodinidae</taxon>
        <taxon>Rotaria</taxon>
    </lineage>
</organism>
<dbReference type="EMBL" id="CAJNRG010007506">
    <property type="protein sequence ID" value="CAF2095578.1"/>
    <property type="molecule type" value="Genomic_DNA"/>
</dbReference>
<evidence type="ECO:0000313" key="3">
    <source>
        <dbReference type="EMBL" id="CAF2095578.1"/>
    </source>
</evidence>
<feature type="region of interest" description="Disordered" evidence="1">
    <location>
        <begin position="22"/>
        <end position="45"/>
    </location>
</feature>
<evidence type="ECO:0000313" key="2">
    <source>
        <dbReference type="EMBL" id="CAF2080492.1"/>
    </source>
</evidence>
<reference evidence="3" key="1">
    <citation type="submission" date="2021-02" db="EMBL/GenBank/DDBJ databases">
        <authorList>
            <person name="Nowell W R."/>
        </authorList>
    </citation>
    <scope>NUCLEOTIDE SEQUENCE</scope>
</reference>
<dbReference type="Pfam" id="PF13920">
    <property type="entry name" value="zf-C3HC4_3"/>
    <property type="match status" value="1"/>
</dbReference>
<evidence type="ECO:0008006" key="5">
    <source>
        <dbReference type="Google" id="ProtNLM"/>
    </source>
</evidence>
<proteinExistence type="predicted"/>
<protein>
    <recommendedName>
        <fullName evidence="5">RING-type domain-containing protein</fullName>
    </recommendedName>
</protein>
<evidence type="ECO:0000313" key="4">
    <source>
        <dbReference type="Proteomes" id="UP000663887"/>
    </source>
</evidence>
<accession>A0A816TEZ4</accession>
<name>A0A816TEZ4_9BILA</name>
<dbReference type="Proteomes" id="UP000663856">
    <property type="component" value="Unassembled WGS sequence"/>
</dbReference>
<dbReference type="AlphaFoldDB" id="A0A816TEZ4"/>
<dbReference type="Proteomes" id="UP000663887">
    <property type="component" value="Unassembled WGS sequence"/>
</dbReference>